<dbReference type="Proteomes" id="UP000658656">
    <property type="component" value="Unassembled WGS sequence"/>
</dbReference>
<evidence type="ECO:0000313" key="2">
    <source>
        <dbReference type="Proteomes" id="UP000658656"/>
    </source>
</evidence>
<dbReference type="AlphaFoldDB" id="A0A8H9J000"/>
<reference evidence="1" key="2">
    <citation type="submission" date="2020-09" db="EMBL/GenBank/DDBJ databases">
        <authorList>
            <person name="Sun Q."/>
            <person name="Zhou Y."/>
        </authorList>
    </citation>
    <scope>NUCLEOTIDE SEQUENCE</scope>
    <source>
        <strain evidence="1">CGMCC 4.7679</strain>
    </source>
</reference>
<organism evidence="1 2">
    <name type="scientific">Amycolatopsis bartoniae</name>
    <dbReference type="NCBI Taxonomy" id="941986"/>
    <lineage>
        <taxon>Bacteria</taxon>
        <taxon>Bacillati</taxon>
        <taxon>Actinomycetota</taxon>
        <taxon>Actinomycetes</taxon>
        <taxon>Pseudonocardiales</taxon>
        <taxon>Pseudonocardiaceae</taxon>
        <taxon>Amycolatopsis</taxon>
    </lineage>
</organism>
<proteinExistence type="predicted"/>
<reference evidence="1" key="1">
    <citation type="journal article" date="2014" name="Int. J. Syst. Evol. Microbiol.">
        <title>Complete genome sequence of Corynebacterium casei LMG S-19264T (=DSM 44701T), isolated from a smear-ripened cheese.</title>
        <authorList>
            <consortium name="US DOE Joint Genome Institute (JGI-PGF)"/>
            <person name="Walter F."/>
            <person name="Albersmeier A."/>
            <person name="Kalinowski J."/>
            <person name="Ruckert C."/>
        </authorList>
    </citation>
    <scope>NUCLEOTIDE SEQUENCE</scope>
    <source>
        <strain evidence="1">CGMCC 4.7679</strain>
    </source>
</reference>
<comment type="caution">
    <text evidence="1">The sequence shown here is derived from an EMBL/GenBank/DDBJ whole genome shotgun (WGS) entry which is preliminary data.</text>
</comment>
<keyword evidence="2" id="KW-1185">Reference proteome</keyword>
<accession>A0A8H9J000</accession>
<name>A0A8H9J000_9PSEU</name>
<dbReference type="EMBL" id="BNAV01000017">
    <property type="protein sequence ID" value="GHF84096.1"/>
    <property type="molecule type" value="Genomic_DNA"/>
</dbReference>
<evidence type="ECO:0000313" key="1">
    <source>
        <dbReference type="EMBL" id="GHF84096.1"/>
    </source>
</evidence>
<protein>
    <submittedName>
        <fullName evidence="1">Uncharacterized protein</fullName>
    </submittedName>
</protein>
<sequence>MSAMFLAMEARALASLADKSGTAAALNRAEQAFETRNLGADPEWVSYFDALELAGEGSHCFRDLGDGHRAKYFTAQAIDPVLTPPRTRAFIQTVSAAGSLANGERHEGVALATEAVELADGLQSMRYLRYLTDFCKALRSVKAERELSQNFDQLLKARYPKLALPPAA</sequence>
<gene>
    <name evidence="1" type="ORF">GCM10017566_67630</name>
</gene>